<feature type="transmembrane region" description="Helical" evidence="2">
    <location>
        <begin position="278"/>
        <end position="296"/>
    </location>
</feature>
<feature type="domain" description="DUF6535" evidence="3">
    <location>
        <begin position="45"/>
        <end position="222"/>
    </location>
</feature>
<feature type="compositionally biased region" description="Low complexity" evidence="1">
    <location>
        <begin position="1"/>
        <end position="16"/>
    </location>
</feature>
<feature type="transmembrane region" description="Helical" evidence="2">
    <location>
        <begin position="142"/>
        <end position="165"/>
    </location>
</feature>
<dbReference type="AlphaFoldDB" id="A0A8S0VXD6"/>
<dbReference type="Pfam" id="PF20153">
    <property type="entry name" value="DUF6535"/>
    <property type="match status" value="1"/>
</dbReference>
<feature type="transmembrane region" description="Helical" evidence="2">
    <location>
        <begin position="228"/>
        <end position="258"/>
    </location>
</feature>
<name>A0A8S0VXD6_CYCAE</name>
<keyword evidence="2" id="KW-0812">Transmembrane</keyword>
<evidence type="ECO:0000256" key="2">
    <source>
        <dbReference type="SAM" id="Phobius"/>
    </source>
</evidence>
<keyword evidence="2" id="KW-1133">Transmembrane helix</keyword>
<proteinExistence type="predicted"/>
<accession>A0A8S0VXD6</accession>
<organism evidence="4 5">
    <name type="scientific">Cyclocybe aegerita</name>
    <name type="common">Black poplar mushroom</name>
    <name type="synonym">Agrocybe aegerita</name>
    <dbReference type="NCBI Taxonomy" id="1973307"/>
    <lineage>
        <taxon>Eukaryota</taxon>
        <taxon>Fungi</taxon>
        <taxon>Dikarya</taxon>
        <taxon>Basidiomycota</taxon>
        <taxon>Agaricomycotina</taxon>
        <taxon>Agaricomycetes</taxon>
        <taxon>Agaricomycetidae</taxon>
        <taxon>Agaricales</taxon>
        <taxon>Agaricineae</taxon>
        <taxon>Bolbitiaceae</taxon>
        <taxon>Cyclocybe</taxon>
    </lineage>
</organism>
<feature type="region of interest" description="Disordered" evidence="1">
    <location>
        <begin position="1"/>
        <end position="26"/>
    </location>
</feature>
<feature type="transmembrane region" description="Helical" evidence="2">
    <location>
        <begin position="198"/>
        <end position="221"/>
    </location>
</feature>
<evidence type="ECO:0000313" key="5">
    <source>
        <dbReference type="Proteomes" id="UP000467700"/>
    </source>
</evidence>
<dbReference type="EMBL" id="CACVBS010000030">
    <property type="protein sequence ID" value="CAA7260601.1"/>
    <property type="molecule type" value="Genomic_DNA"/>
</dbReference>
<dbReference type="Proteomes" id="UP000467700">
    <property type="component" value="Unassembled WGS sequence"/>
</dbReference>
<dbReference type="InterPro" id="IPR045338">
    <property type="entry name" value="DUF6535"/>
</dbReference>
<comment type="caution">
    <text evidence="4">The sequence shown here is derived from an EMBL/GenBank/DDBJ whole genome shotgun (WGS) entry which is preliminary data.</text>
</comment>
<evidence type="ECO:0000313" key="4">
    <source>
        <dbReference type="EMBL" id="CAA7260601.1"/>
    </source>
</evidence>
<evidence type="ECO:0000256" key="1">
    <source>
        <dbReference type="SAM" id="MobiDB-lite"/>
    </source>
</evidence>
<dbReference type="OrthoDB" id="2756178at2759"/>
<sequence>MNDSPAPAVNAANTNADQRPSWMESSPWVSGDPLRYPLPGAEDPWGKCHQLVKDYDEARCGRWKDELQNLLIFAGLASAVVTAFAVETQKLLQEDAQDTAALLLARISAQIGLNASSSTSFTPLQTTLTPFSATRQAIRINALVFLSLALSLATVLFGTLTLQWIREFQRKDSLSHTDSLVIRQIRFDGLVQWKVPQIVSFLPVILQIALLCFLAGLVDFLAPVNRSVAIIVGVVVGLTFILTMAATVLPAFQSLYYVVLFPRRDIAQCPYKSPLSGMFFRLFFAPFSFFLGVPVTRLDHQLTLQSLARFVNAKNWADYNHIWKTYTHTTADSPLVWAARTFSQNLEALYAIYHCFQGVDLQTKWKAYWRIEALPQDPPLFIGNLEPREQELLRDLATEGIVRLLTTDQDSDSFTLHHLELYNRITASASDFSQVMTNPDSRQWLKNCKPKPPNTSWSPVNPARYYFSA</sequence>
<keyword evidence="5" id="KW-1185">Reference proteome</keyword>
<keyword evidence="2" id="KW-0472">Membrane</keyword>
<gene>
    <name evidence="4" type="ORF">AAE3_LOCUS2877</name>
</gene>
<reference evidence="4 5" key="1">
    <citation type="submission" date="2020-01" db="EMBL/GenBank/DDBJ databases">
        <authorList>
            <person name="Gupta K D."/>
        </authorList>
    </citation>
    <scope>NUCLEOTIDE SEQUENCE [LARGE SCALE GENOMIC DNA]</scope>
</reference>
<evidence type="ECO:0000259" key="3">
    <source>
        <dbReference type="Pfam" id="PF20153"/>
    </source>
</evidence>
<protein>
    <recommendedName>
        <fullName evidence="3">DUF6535 domain-containing protein</fullName>
    </recommendedName>
</protein>